<dbReference type="PANTHER" id="PTHR11439">
    <property type="entry name" value="GAG-POL-RELATED RETROTRANSPOSON"/>
    <property type="match status" value="1"/>
</dbReference>
<dbReference type="EMBL" id="SSTD01018615">
    <property type="protein sequence ID" value="TYJ97765.1"/>
    <property type="molecule type" value="Genomic_DNA"/>
</dbReference>
<dbReference type="Proteomes" id="UP000321947">
    <property type="component" value="Unassembled WGS sequence"/>
</dbReference>
<evidence type="ECO:0000313" key="4">
    <source>
        <dbReference type="Proteomes" id="UP000321947"/>
    </source>
</evidence>
<comment type="caution">
    <text evidence="2">The sequence shown here is derived from an EMBL/GenBank/DDBJ whole genome shotgun (WGS) entry which is preliminary data.</text>
</comment>
<name>A0A5D3BH11_CUCMM</name>
<dbReference type="AlphaFoldDB" id="A0A5D3BH11"/>
<protein>
    <submittedName>
        <fullName evidence="2">Gag/pol protein</fullName>
    </submittedName>
</protein>
<dbReference type="PANTHER" id="PTHR11439:SF467">
    <property type="entry name" value="INTEGRASE CATALYTIC DOMAIN-CONTAINING PROTEIN"/>
    <property type="match status" value="1"/>
</dbReference>
<evidence type="ECO:0000313" key="3">
    <source>
        <dbReference type="Proteomes" id="UP000321393"/>
    </source>
</evidence>
<accession>A0A5D3BH11</accession>
<dbReference type="Proteomes" id="UP000321393">
    <property type="component" value="Unassembled WGS sequence"/>
</dbReference>
<proteinExistence type="predicted"/>
<dbReference type="OrthoDB" id="1721964at2759"/>
<reference evidence="3 4" key="1">
    <citation type="submission" date="2019-08" db="EMBL/GenBank/DDBJ databases">
        <title>Draft genome sequences of two oriental melons (Cucumis melo L. var makuwa).</title>
        <authorList>
            <person name="Kwon S.-Y."/>
        </authorList>
    </citation>
    <scope>NUCLEOTIDE SEQUENCE [LARGE SCALE GENOMIC DNA]</scope>
    <source>
        <strain evidence="4">cv. Chang Bougi</strain>
        <strain evidence="3">cv. SW 3</strain>
        <tissue evidence="2">Leaf</tissue>
    </source>
</reference>
<evidence type="ECO:0000313" key="2">
    <source>
        <dbReference type="EMBL" id="TYJ97765.1"/>
    </source>
</evidence>
<evidence type="ECO:0000313" key="1">
    <source>
        <dbReference type="EMBL" id="KAA0046448.1"/>
    </source>
</evidence>
<organism evidence="2 4">
    <name type="scientific">Cucumis melo var. makuwa</name>
    <name type="common">Oriental melon</name>
    <dbReference type="NCBI Taxonomy" id="1194695"/>
    <lineage>
        <taxon>Eukaryota</taxon>
        <taxon>Viridiplantae</taxon>
        <taxon>Streptophyta</taxon>
        <taxon>Embryophyta</taxon>
        <taxon>Tracheophyta</taxon>
        <taxon>Spermatophyta</taxon>
        <taxon>Magnoliopsida</taxon>
        <taxon>eudicotyledons</taxon>
        <taxon>Gunneridae</taxon>
        <taxon>Pentapetalae</taxon>
        <taxon>rosids</taxon>
        <taxon>fabids</taxon>
        <taxon>Cucurbitales</taxon>
        <taxon>Cucurbitaceae</taxon>
        <taxon>Benincaseae</taxon>
        <taxon>Cucumis</taxon>
    </lineage>
</organism>
<dbReference type="EMBL" id="SSTE01014036">
    <property type="protein sequence ID" value="KAA0046448.1"/>
    <property type="molecule type" value="Genomic_DNA"/>
</dbReference>
<gene>
    <name evidence="2" type="ORF">E5676_scaffold1251G00740</name>
    <name evidence="1" type="ORF">E6C27_scaffold543G00180</name>
</gene>
<sequence>MRRIPFASTVASLMYVMFCTRPDIYYAVGIVGRYQSNLRLDHGTAIKIILKYLRRTRDYMLVYEAKDLILIRDTDFDLQADKDSRKSTLGSLFTLNKGVVVWRSIK</sequence>